<dbReference type="InterPro" id="IPR052346">
    <property type="entry name" value="O-mannosyl-transferase_TMTC"/>
</dbReference>
<evidence type="ECO:0000313" key="5">
    <source>
        <dbReference type="Proteomes" id="UP001501523"/>
    </source>
</evidence>
<keyword evidence="1" id="KW-0677">Repeat</keyword>
<reference evidence="4 5" key="1">
    <citation type="journal article" date="2019" name="Int. J. Syst. Evol. Microbiol.">
        <title>The Global Catalogue of Microorganisms (GCM) 10K type strain sequencing project: providing services to taxonomists for standard genome sequencing and annotation.</title>
        <authorList>
            <consortium name="The Broad Institute Genomics Platform"/>
            <consortium name="The Broad Institute Genome Sequencing Center for Infectious Disease"/>
            <person name="Wu L."/>
            <person name="Ma J."/>
        </authorList>
    </citation>
    <scope>NUCLEOTIDE SEQUENCE [LARGE SCALE GENOMIC DNA]</scope>
    <source>
        <strain evidence="4 5">JCM 15421</strain>
    </source>
</reference>
<gene>
    <name evidence="4" type="ORF">GCM10009105_02270</name>
</gene>
<sequence length="570" mass="61557">MQPRPLTPTLSPNEKAVGGEGANGRLPLFAIVVLVIIVYWPGVHGFWGRDDFMQLASARLVGSPWPLFVQDHYVPVPGAVFRPLGFASFWLGAALFGTDYEAHAIADMLLHLGVALALFGLLLRAAIPRLLAVCCALLFALHPAVVGTALWWSARFDLLAALFVLLALNAAFDYRERGRWTALLLALLAAFAAMLSKEVGLAVLVPLSWLWLRWAWHEPAQRAQALRAIALAWLCALAYFGWRWSVLGTPASGLTGTMPVSSAIAKGLLDWLQQAPGYLAFWARSDGARRGALVVAVLVLAMAVGAAIMRHPARGTGRRRVDLAVCGLCLLVVPALLQAPVAALNAAPLRADMSVIEAAMQSRLYYLGISGAAIALAALLAPVWDTSSTRWRIAIFVPLAFAAAALGSISHADARAFAKRSMQISTVARAAVAAVGELDLPTSRCHVVFLGIDPPPEWSIYVSMDSIVKALSPDLARVGHCYFHADYVTYFHLLAAPVDTGDAAPYRPLEIDGRIVPPRRIGGLLIDYLSPPPQVDPRELASMRFLRYRDGRFDDVSADVVAGRLAVRLR</sequence>
<feature type="transmembrane region" description="Helical" evidence="3">
    <location>
        <begin position="130"/>
        <end position="152"/>
    </location>
</feature>
<feature type="transmembrane region" description="Helical" evidence="3">
    <location>
        <begin position="364"/>
        <end position="384"/>
    </location>
</feature>
<proteinExistence type="predicted"/>
<evidence type="ECO:0000256" key="2">
    <source>
        <dbReference type="ARBA" id="ARBA00022803"/>
    </source>
</evidence>
<evidence type="ECO:0000256" key="3">
    <source>
        <dbReference type="SAM" id="Phobius"/>
    </source>
</evidence>
<keyword evidence="2" id="KW-0802">TPR repeat</keyword>
<accession>A0ABN1IBP0</accession>
<keyword evidence="3" id="KW-0472">Membrane</keyword>
<dbReference type="PANTHER" id="PTHR44227">
    <property type="match status" value="1"/>
</dbReference>
<keyword evidence="3" id="KW-0812">Transmembrane</keyword>
<feature type="transmembrane region" description="Helical" evidence="3">
    <location>
        <begin position="224"/>
        <end position="242"/>
    </location>
</feature>
<dbReference type="EMBL" id="BAAAEU010000001">
    <property type="protein sequence ID" value="GAA0705084.1"/>
    <property type="molecule type" value="Genomic_DNA"/>
</dbReference>
<dbReference type="PANTHER" id="PTHR44227:SF3">
    <property type="entry name" value="PROTEIN O-MANNOSYL-TRANSFERASE TMTC4"/>
    <property type="match status" value="1"/>
</dbReference>
<feature type="transmembrane region" description="Helical" evidence="3">
    <location>
        <begin position="291"/>
        <end position="309"/>
    </location>
</feature>
<keyword evidence="5" id="KW-1185">Reference proteome</keyword>
<feature type="transmembrane region" description="Helical" evidence="3">
    <location>
        <begin position="390"/>
        <end position="412"/>
    </location>
</feature>
<comment type="caution">
    <text evidence="4">The sequence shown here is derived from an EMBL/GenBank/DDBJ whole genome shotgun (WGS) entry which is preliminary data.</text>
</comment>
<feature type="transmembrane region" description="Helical" evidence="3">
    <location>
        <begin position="321"/>
        <end position="344"/>
    </location>
</feature>
<dbReference type="Proteomes" id="UP001501523">
    <property type="component" value="Unassembled WGS sequence"/>
</dbReference>
<evidence type="ECO:0000313" key="4">
    <source>
        <dbReference type="EMBL" id="GAA0705084.1"/>
    </source>
</evidence>
<evidence type="ECO:0000256" key="1">
    <source>
        <dbReference type="ARBA" id="ARBA00022737"/>
    </source>
</evidence>
<feature type="transmembrane region" description="Helical" evidence="3">
    <location>
        <begin position="104"/>
        <end position="123"/>
    </location>
</feature>
<protein>
    <recommendedName>
        <fullName evidence="6">Glycosyltransferase RgtA/B/C/D-like domain-containing protein</fullName>
    </recommendedName>
</protein>
<dbReference type="RefSeq" id="WP_343786287.1">
    <property type="nucleotide sequence ID" value="NZ_BAAAEU010000001.1"/>
</dbReference>
<organism evidence="4 5">
    <name type="scientific">Dokdonella soli</name>
    <dbReference type="NCBI Taxonomy" id="529810"/>
    <lineage>
        <taxon>Bacteria</taxon>
        <taxon>Pseudomonadati</taxon>
        <taxon>Pseudomonadota</taxon>
        <taxon>Gammaproteobacteria</taxon>
        <taxon>Lysobacterales</taxon>
        <taxon>Rhodanobacteraceae</taxon>
        <taxon>Dokdonella</taxon>
    </lineage>
</organism>
<keyword evidence="3" id="KW-1133">Transmembrane helix</keyword>
<feature type="transmembrane region" description="Helical" evidence="3">
    <location>
        <begin position="26"/>
        <end position="47"/>
    </location>
</feature>
<feature type="transmembrane region" description="Helical" evidence="3">
    <location>
        <begin position="158"/>
        <end position="175"/>
    </location>
</feature>
<name>A0ABN1IBP0_9GAMM</name>
<evidence type="ECO:0008006" key="6">
    <source>
        <dbReference type="Google" id="ProtNLM"/>
    </source>
</evidence>
<feature type="transmembrane region" description="Helical" evidence="3">
    <location>
        <begin position="182"/>
        <end position="212"/>
    </location>
</feature>